<keyword evidence="3" id="KW-1185">Reference proteome</keyword>
<evidence type="ECO:0000313" key="2">
    <source>
        <dbReference type="EMBL" id="KAF2792682.1"/>
    </source>
</evidence>
<dbReference type="Proteomes" id="UP000799757">
    <property type="component" value="Unassembled WGS sequence"/>
</dbReference>
<name>A0A6A6X8I7_9PLEO</name>
<reference evidence="2" key="1">
    <citation type="journal article" date="2020" name="Stud. Mycol.">
        <title>101 Dothideomycetes genomes: a test case for predicting lifestyles and emergence of pathogens.</title>
        <authorList>
            <person name="Haridas S."/>
            <person name="Albert R."/>
            <person name="Binder M."/>
            <person name="Bloem J."/>
            <person name="Labutti K."/>
            <person name="Salamov A."/>
            <person name="Andreopoulos B."/>
            <person name="Baker S."/>
            <person name="Barry K."/>
            <person name="Bills G."/>
            <person name="Bluhm B."/>
            <person name="Cannon C."/>
            <person name="Castanera R."/>
            <person name="Culley D."/>
            <person name="Daum C."/>
            <person name="Ezra D."/>
            <person name="Gonzalez J."/>
            <person name="Henrissat B."/>
            <person name="Kuo A."/>
            <person name="Liang C."/>
            <person name="Lipzen A."/>
            <person name="Lutzoni F."/>
            <person name="Magnuson J."/>
            <person name="Mondo S."/>
            <person name="Nolan M."/>
            <person name="Ohm R."/>
            <person name="Pangilinan J."/>
            <person name="Park H.-J."/>
            <person name="Ramirez L."/>
            <person name="Alfaro M."/>
            <person name="Sun H."/>
            <person name="Tritt A."/>
            <person name="Yoshinaga Y."/>
            <person name="Zwiers L.-H."/>
            <person name="Turgeon B."/>
            <person name="Goodwin S."/>
            <person name="Spatafora J."/>
            <person name="Crous P."/>
            <person name="Grigoriev I."/>
        </authorList>
    </citation>
    <scope>NUCLEOTIDE SEQUENCE</scope>
    <source>
        <strain evidence="2">CBS 109.77</strain>
    </source>
</reference>
<accession>A0A6A6X8I7</accession>
<gene>
    <name evidence="2" type="ORF">K505DRAFT_362689</name>
</gene>
<evidence type="ECO:0008006" key="4">
    <source>
        <dbReference type="Google" id="ProtNLM"/>
    </source>
</evidence>
<sequence>MSDVQSYTLDMKQGAGDGNMDSLERGPPGTFPFLKLPAELRNRVYFYASEQFCSGEIYSISLSPTSGFIPKIQTMKGLAFTQVCQQVRHEYRPIYMQKVVVNFNWRDWHKFNSDFYPKTEDPRNGPAEFQVTFGDLSRAFGRPIHPFRRFRVHLHSKAMKFVIDRYQDPGFAHPVVDSRIVEWEECVNAILASRPKSWIQKLDRKIISIRKKAASL</sequence>
<evidence type="ECO:0000256" key="1">
    <source>
        <dbReference type="SAM" id="MobiDB-lite"/>
    </source>
</evidence>
<protein>
    <recommendedName>
        <fullName evidence="4">F-box domain-containing protein</fullName>
    </recommendedName>
</protein>
<feature type="region of interest" description="Disordered" evidence="1">
    <location>
        <begin position="1"/>
        <end position="22"/>
    </location>
</feature>
<dbReference type="AlphaFoldDB" id="A0A6A6X8I7"/>
<dbReference type="OrthoDB" id="3801367at2759"/>
<evidence type="ECO:0000313" key="3">
    <source>
        <dbReference type="Proteomes" id="UP000799757"/>
    </source>
</evidence>
<proteinExistence type="predicted"/>
<organism evidence="2 3">
    <name type="scientific">Melanomma pulvis-pyrius CBS 109.77</name>
    <dbReference type="NCBI Taxonomy" id="1314802"/>
    <lineage>
        <taxon>Eukaryota</taxon>
        <taxon>Fungi</taxon>
        <taxon>Dikarya</taxon>
        <taxon>Ascomycota</taxon>
        <taxon>Pezizomycotina</taxon>
        <taxon>Dothideomycetes</taxon>
        <taxon>Pleosporomycetidae</taxon>
        <taxon>Pleosporales</taxon>
        <taxon>Melanommataceae</taxon>
        <taxon>Melanomma</taxon>
    </lineage>
</organism>
<dbReference type="EMBL" id="MU001959">
    <property type="protein sequence ID" value="KAF2792682.1"/>
    <property type="molecule type" value="Genomic_DNA"/>
</dbReference>